<keyword evidence="6 10" id="KW-0812">Transmembrane</keyword>
<keyword evidence="5 10" id="KW-0997">Cell inner membrane</keyword>
<evidence type="ECO:0000256" key="3">
    <source>
        <dbReference type="ARBA" id="ARBA00022448"/>
    </source>
</evidence>
<dbReference type="Proteomes" id="UP000255061">
    <property type="component" value="Unassembled WGS sequence"/>
</dbReference>
<feature type="transmembrane region" description="Helical" evidence="10">
    <location>
        <begin position="82"/>
        <end position="102"/>
    </location>
</feature>
<comment type="caution">
    <text evidence="10">Lacks conserved residue(s) required for the propagation of feature annotation.</text>
</comment>
<reference evidence="11 12" key="1">
    <citation type="submission" date="2018-06" db="EMBL/GenBank/DDBJ databases">
        <authorList>
            <consortium name="Pathogen Informatics"/>
            <person name="Doyle S."/>
        </authorList>
    </citation>
    <scope>NUCLEOTIDE SEQUENCE [LARGE SCALE GENOMIC DNA]</scope>
    <source>
        <strain evidence="11 12">NCTC10736</strain>
    </source>
</reference>
<dbReference type="NCBIfam" id="TIGR00837">
    <property type="entry name" value="araaP"/>
    <property type="match status" value="1"/>
</dbReference>
<feature type="transmembrane region" description="Helical" evidence="10">
    <location>
        <begin position="333"/>
        <end position="355"/>
    </location>
</feature>
<dbReference type="AlphaFoldDB" id="A0A379ZTD2"/>
<accession>A0A379ZTD2</accession>
<keyword evidence="9 10" id="KW-0472">Membrane</keyword>
<proteinExistence type="inferred from homology"/>
<dbReference type="GO" id="GO:0003333">
    <property type="term" value="P:amino acid transmembrane transport"/>
    <property type="evidence" value="ECO:0007669"/>
    <property type="project" value="InterPro"/>
</dbReference>
<dbReference type="PANTHER" id="PTHR46997:SF2">
    <property type="entry name" value="TYROSINE-SPECIFIC TRANSPORT SYSTEM"/>
    <property type="match status" value="1"/>
</dbReference>
<dbReference type="EMBL" id="UGYV01000001">
    <property type="protein sequence ID" value="SUI67993.1"/>
    <property type="molecule type" value="Genomic_DNA"/>
</dbReference>
<dbReference type="GO" id="GO:0005886">
    <property type="term" value="C:plasma membrane"/>
    <property type="evidence" value="ECO:0007669"/>
    <property type="project" value="UniProtKB-SubCell"/>
</dbReference>
<dbReference type="InterPro" id="IPR018227">
    <property type="entry name" value="Amino_acid_transport_2"/>
</dbReference>
<dbReference type="Pfam" id="PF03222">
    <property type="entry name" value="Trp_Tyr_perm"/>
    <property type="match status" value="1"/>
</dbReference>
<keyword evidence="7 10" id="KW-0029">Amino-acid transport</keyword>
<keyword evidence="4 10" id="KW-1003">Cell membrane</keyword>
<sequence length="395" mass="42198">MTQNKILGSLLLIAGTTIGAGMLALPIASAGLGFGTSSAIMLILWALMAYTALLMVEIHQFAPSDASLNHLAQHLLGRKGQLIANTALMFLLYALCAAYIAGGGEQVNQKLSTWLELSLPPQFGAILFTLLIGAIVGMGTHCVDLINRGLFALKLLALLLMLALLLPQVESPHLLELPLNQGLIISAIPVIFTSFGFHGSIPSVVRYLGVEVKALRRIMLLGSALPLVIYLLWQLGSQGVLSQSQLLENQSLSSFINQLASVLHSKYLSSAISLFADLALATSFLGVSLGLFDFMASTLRRKDNFYGRSLTVAITFLPPLGFALFYPQGFITALGYAAIALVILAIFLPVAMVWTQRKRRDIASMPTGYRVAGGKLALILATLCGIAVIAAQIFS</sequence>
<evidence type="ECO:0000256" key="6">
    <source>
        <dbReference type="ARBA" id="ARBA00022692"/>
    </source>
</evidence>
<dbReference type="RefSeq" id="WP_115405609.1">
    <property type="nucleotide sequence ID" value="NZ_UGYV01000001.1"/>
</dbReference>
<protein>
    <recommendedName>
        <fullName evidence="10">Aromatic amino acid permease</fullName>
    </recommendedName>
</protein>
<evidence type="ECO:0000256" key="5">
    <source>
        <dbReference type="ARBA" id="ARBA00022519"/>
    </source>
</evidence>
<evidence type="ECO:0000256" key="7">
    <source>
        <dbReference type="ARBA" id="ARBA00022970"/>
    </source>
</evidence>
<gene>
    <name evidence="11" type="primary">tyrP_1</name>
    <name evidence="11" type="ORF">NCTC10736_00994</name>
</gene>
<evidence type="ECO:0000313" key="11">
    <source>
        <dbReference type="EMBL" id="SUI67993.1"/>
    </source>
</evidence>
<feature type="transmembrane region" description="Helical" evidence="10">
    <location>
        <begin position="271"/>
        <end position="293"/>
    </location>
</feature>
<feature type="transmembrane region" description="Helical" evidence="10">
    <location>
        <begin position="122"/>
        <end position="143"/>
    </location>
</feature>
<evidence type="ECO:0000256" key="8">
    <source>
        <dbReference type="ARBA" id="ARBA00022989"/>
    </source>
</evidence>
<comment type="function">
    <text evidence="10">Involved in transporting aromatic amino acids across the cytoplasmic membrane.</text>
</comment>
<feature type="transmembrane region" description="Helical" evidence="10">
    <location>
        <begin position="150"/>
        <end position="167"/>
    </location>
</feature>
<feature type="transmembrane region" description="Helical" evidence="10">
    <location>
        <begin position="40"/>
        <end position="62"/>
    </location>
</feature>
<evidence type="ECO:0000256" key="10">
    <source>
        <dbReference type="RuleBase" id="RU367149"/>
    </source>
</evidence>
<feature type="transmembrane region" description="Helical" evidence="10">
    <location>
        <begin position="179"/>
        <end position="197"/>
    </location>
</feature>
<dbReference type="PANTHER" id="PTHR46997">
    <property type="entry name" value="LOW AFFINITY TRYPTOPHAN PERMEASE-RELATED"/>
    <property type="match status" value="1"/>
</dbReference>
<feature type="transmembrane region" description="Helical" evidence="10">
    <location>
        <begin position="305"/>
        <end position="327"/>
    </location>
</feature>
<dbReference type="Gene3D" id="1.20.1740.10">
    <property type="entry name" value="Amino acid/polyamine transporter I"/>
    <property type="match status" value="1"/>
</dbReference>
<evidence type="ECO:0000256" key="1">
    <source>
        <dbReference type="ARBA" id="ARBA00004429"/>
    </source>
</evidence>
<comment type="subcellular location">
    <subcellularLocation>
        <location evidence="1 10">Cell inner membrane</location>
        <topology evidence="1 10">Multi-pass membrane protein</topology>
    </subcellularLocation>
</comment>
<organism evidence="11 12">
    <name type="scientific">Shewanella morhuae</name>
    <dbReference type="NCBI Taxonomy" id="365591"/>
    <lineage>
        <taxon>Bacteria</taxon>
        <taxon>Pseudomonadati</taxon>
        <taxon>Pseudomonadota</taxon>
        <taxon>Gammaproteobacteria</taxon>
        <taxon>Alteromonadales</taxon>
        <taxon>Shewanellaceae</taxon>
        <taxon>Shewanella</taxon>
    </lineage>
</organism>
<feature type="transmembrane region" description="Helical" evidence="10">
    <location>
        <begin position="218"/>
        <end position="236"/>
    </location>
</feature>
<dbReference type="InterPro" id="IPR013059">
    <property type="entry name" value="Trp_tyr_transpt"/>
</dbReference>
<dbReference type="InterPro" id="IPR013061">
    <property type="entry name" value="Trp/try_permease_CS"/>
</dbReference>
<feature type="transmembrane region" description="Helical" evidence="10">
    <location>
        <begin position="376"/>
        <end position="394"/>
    </location>
</feature>
<dbReference type="PRINTS" id="PR00166">
    <property type="entry name" value="AROAAPRMEASE"/>
</dbReference>
<dbReference type="GO" id="GO:0015173">
    <property type="term" value="F:aromatic amino acid transmembrane transporter activity"/>
    <property type="evidence" value="ECO:0007669"/>
    <property type="project" value="UniProtKB-UniRule"/>
</dbReference>
<comment type="similarity">
    <text evidence="2 10">Belongs to the amino acid/polyamine transporter 2 family. Mtr/TnaB/TyrP permease subfamily.</text>
</comment>
<evidence type="ECO:0000256" key="2">
    <source>
        <dbReference type="ARBA" id="ARBA00005452"/>
    </source>
</evidence>
<keyword evidence="3 10" id="KW-0813">Transport</keyword>
<name>A0A379ZTD2_9GAMM</name>
<evidence type="ECO:0000313" key="12">
    <source>
        <dbReference type="Proteomes" id="UP000255061"/>
    </source>
</evidence>
<dbReference type="PROSITE" id="PS00594">
    <property type="entry name" value="AROMATIC_AA_PERMEASE_1"/>
    <property type="match status" value="1"/>
</dbReference>
<keyword evidence="8 10" id="KW-1133">Transmembrane helix</keyword>
<evidence type="ECO:0000256" key="4">
    <source>
        <dbReference type="ARBA" id="ARBA00022475"/>
    </source>
</evidence>
<evidence type="ECO:0000256" key="9">
    <source>
        <dbReference type="ARBA" id="ARBA00023136"/>
    </source>
</evidence>